<proteinExistence type="predicted"/>
<dbReference type="STRING" id="1789224.BFG52_11315"/>
<dbReference type="GO" id="GO:0055085">
    <property type="term" value="P:transmembrane transport"/>
    <property type="evidence" value="ECO:0007669"/>
    <property type="project" value="UniProtKB-ARBA"/>
</dbReference>
<dbReference type="InterPro" id="IPR003593">
    <property type="entry name" value="AAA+_ATPase"/>
</dbReference>
<evidence type="ECO:0000256" key="3">
    <source>
        <dbReference type="ARBA" id="ARBA00022840"/>
    </source>
</evidence>
<dbReference type="AlphaFoldDB" id="A0A1B2M1J0"/>
<sequence length="541" mass="59855">MHSIQDDNNSAATAGPILSITQLQIALAAQPKQILLQSLSLQLHAGETLAIVGESGSAKSLTALAILGLLPPTLSCQGRIDYRGKNLLTASDRALLALRGRKIALILQEPMTALNALHRVEKILAQSWALAGYAKASWRQRSLDILHEVGIEDAEQKLRCYPFELSGGQRQRLMIAAAIALAPDILIADEPTTALDVSLQQQILELLQRLQQQRGMAIILISHDLNLIRRYAQQVVVLKKGQVMEQGSVSDIFQHAQSDYTQQLLHADFGQAQPYLAHAETLLCVNALQVDYQLKSGWLQQHKQQFTALHALNFQLPVGSCLGVVGESGSGKTTLAQALVRLLPSQGQMVFLGQDLNLLSNQKLSPIRRKMQMVFQDPFASLNPRMRVYDIIAEGLCCLQLARSLVQEKVLQALSAVDLAASFAERYPHQLSGGQRQRVALARAIILRPQLLILDEPTSALDRVTQIAILALLRRLQQQYQMSYIFISHDLQQVQAICQQVLVLKQGQVVEYGRTAQVFQQPQHHYTQQLLAAHQLSQSTS</sequence>
<dbReference type="InterPro" id="IPR003439">
    <property type="entry name" value="ABC_transporter-like_ATP-bd"/>
</dbReference>
<organism evidence="5 6">
    <name type="scientific">Acinetobacter larvae</name>
    <dbReference type="NCBI Taxonomy" id="1789224"/>
    <lineage>
        <taxon>Bacteria</taxon>
        <taxon>Pseudomonadati</taxon>
        <taxon>Pseudomonadota</taxon>
        <taxon>Gammaproteobacteria</taxon>
        <taxon>Moraxellales</taxon>
        <taxon>Moraxellaceae</taxon>
        <taxon>Acinetobacter</taxon>
    </lineage>
</organism>
<feature type="domain" description="ABC transporter" evidence="4">
    <location>
        <begin position="18"/>
        <end position="265"/>
    </location>
</feature>
<dbReference type="SMART" id="SM00382">
    <property type="entry name" value="AAA"/>
    <property type="match status" value="2"/>
</dbReference>
<dbReference type="RefSeq" id="WP_067556185.1">
    <property type="nucleotide sequence ID" value="NZ_CP016895.1"/>
</dbReference>
<dbReference type="PROSITE" id="PS50893">
    <property type="entry name" value="ABC_TRANSPORTER_2"/>
    <property type="match status" value="2"/>
</dbReference>
<dbReference type="GO" id="GO:0015833">
    <property type="term" value="P:peptide transport"/>
    <property type="evidence" value="ECO:0007669"/>
    <property type="project" value="InterPro"/>
</dbReference>
<protein>
    <submittedName>
        <fullName evidence="5">Microcin ABC transporter ATP-binding protein</fullName>
    </submittedName>
</protein>
<evidence type="ECO:0000259" key="4">
    <source>
        <dbReference type="PROSITE" id="PS50893"/>
    </source>
</evidence>
<evidence type="ECO:0000256" key="1">
    <source>
        <dbReference type="ARBA" id="ARBA00022448"/>
    </source>
</evidence>
<dbReference type="EMBL" id="CP016895">
    <property type="protein sequence ID" value="AOA58883.1"/>
    <property type="molecule type" value="Genomic_DNA"/>
</dbReference>
<evidence type="ECO:0000313" key="5">
    <source>
        <dbReference type="EMBL" id="AOA58883.1"/>
    </source>
</evidence>
<reference evidence="5 6" key="1">
    <citation type="submission" date="2016-08" db="EMBL/GenBank/DDBJ databases">
        <authorList>
            <person name="Seilhamer J.J."/>
        </authorList>
    </citation>
    <scope>NUCLEOTIDE SEQUENCE [LARGE SCALE GENOMIC DNA]</scope>
    <source>
        <strain evidence="5 6">BRTC-1</strain>
    </source>
</reference>
<dbReference type="GO" id="GO:0016887">
    <property type="term" value="F:ATP hydrolysis activity"/>
    <property type="evidence" value="ECO:0007669"/>
    <property type="project" value="InterPro"/>
</dbReference>
<dbReference type="NCBIfam" id="NF007739">
    <property type="entry name" value="PRK10419.1"/>
    <property type="match status" value="2"/>
</dbReference>
<evidence type="ECO:0000256" key="2">
    <source>
        <dbReference type="ARBA" id="ARBA00022741"/>
    </source>
</evidence>
<evidence type="ECO:0000313" key="6">
    <source>
        <dbReference type="Proteomes" id="UP000093391"/>
    </source>
</evidence>
<dbReference type="NCBIfam" id="NF008453">
    <property type="entry name" value="PRK11308.1"/>
    <property type="match status" value="2"/>
</dbReference>
<dbReference type="Pfam" id="PF00005">
    <property type="entry name" value="ABC_tran"/>
    <property type="match status" value="2"/>
</dbReference>
<dbReference type="SUPFAM" id="SSF52540">
    <property type="entry name" value="P-loop containing nucleoside triphosphate hydrolases"/>
    <property type="match status" value="2"/>
</dbReference>
<dbReference type="PROSITE" id="PS00211">
    <property type="entry name" value="ABC_TRANSPORTER_1"/>
    <property type="match status" value="2"/>
</dbReference>
<keyword evidence="2" id="KW-0547">Nucleotide-binding</keyword>
<keyword evidence="6" id="KW-1185">Reference proteome</keyword>
<dbReference type="Pfam" id="PF08352">
    <property type="entry name" value="oligo_HPY"/>
    <property type="match status" value="1"/>
</dbReference>
<dbReference type="GO" id="GO:0005524">
    <property type="term" value="F:ATP binding"/>
    <property type="evidence" value="ECO:0007669"/>
    <property type="project" value="UniProtKB-KW"/>
</dbReference>
<dbReference type="PANTHER" id="PTHR43776">
    <property type="entry name" value="TRANSPORT ATP-BINDING PROTEIN"/>
    <property type="match status" value="1"/>
</dbReference>
<dbReference type="InterPro" id="IPR027417">
    <property type="entry name" value="P-loop_NTPase"/>
</dbReference>
<dbReference type="InterPro" id="IPR013563">
    <property type="entry name" value="Oligopep_ABC_C"/>
</dbReference>
<keyword evidence="3 5" id="KW-0067">ATP-binding</keyword>
<name>A0A1B2M1J0_9GAMM</name>
<dbReference type="CDD" id="cd03257">
    <property type="entry name" value="ABC_NikE_OppD_transporters"/>
    <property type="match status" value="2"/>
</dbReference>
<dbReference type="InterPro" id="IPR017871">
    <property type="entry name" value="ABC_transporter-like_CS"/>
</dbReference>
<dbReference type="Gene3D" id="3.40.50.300">
    <property type="entry name" value="P-loop containing nucleotide triphosphate hydrolases"/>
    <property type="match status" value="2"/>
</dbReference>
<keyword evidence="1" id="KW-0813">Transport</keyword>
<dbReference type="KEGG" id="ala:BFG52_11315"/>
<feature type="domain" description="ABC transporter" evidence="4">
    <location>
        <begin position="288"/>
        <end position="531"/>
    </location>
</feature>
<accession>A0A1B2M1J0</accession>
<dbReference type="Proteomes" id="UP000093391">
    <property type="component" value="Chromosome"/>
</dbReference>
<dbReference type="OrthoDB" id="9784450at2"/>
<gene>
    <name evidence="5" type="ORF">BFG52_11315</name>
</gene>
<dbReference type="InterPro" id="IPR050319">
    <property type="entry name" value="ABC_transp_ATP-bind"/>
</dbReference>